<sequence>MSDPARPARIARPAASIVVVRHGETDWNIGRRIQGRTDIPLNERGRAQAGEIAELLADSGPWSRVLASPLDRARTTGSIIAEHLGLPHPEVVADLIERDFGSAEGVLVDDASARWPGLEVDDAEGLDALARRGADAFARALRDAPGSIVVAHGALIRSALTRLGGAPAPRILNGEAWLISERDSAADSATGVTTGVTTGSTAGSTNGLTEGRISISRLGTPAMQHAV</sequence>
<keyword evidence="2" id="KW-0413">Isomerase</keyword>
<dbReference type="SUPFAM" id="SSF53254">
    <property type="entry name" value="Phosphoglycerate mutase-like"/>
    <property type="match status" value="1"/>
</dbReference>
<evidence type="ECO:0000256" key="2">
    <source>
        <dbReference type="ARBA" id="ARBA00023235"/>
    </source>
</evidence>
<dbReference type="InterPro" id="IPR050275">
    <property type="entry name" value="PGM_Phosphatase"/>
</dbReference>
<dbReference type="PROSITE" id="PS00175">
    <property type="entry name" value="PG_MUTASE"/>
    <property type="match status" value="1"/>
</dbReference>
<name>A0ABY4FUZ5_9MICO</name>
<dbReference type="InterPro" id="IPR001345">
    <property type="entry name" value="PG/BPGM_mutase_AS"/>
</dbReference>
<gene>
    <name evidence="4" type="ORF">MUN76_13765</name>
</gene>
<dbReference type="InterPro" id="IPR013078">
    <property type="entry name" value="His_Pase_superF_clade-1"/>
</dbReference>
<protein>
    <submittedName>
        <fullName evidence="4">Histidine phosphatase family protein</fullName>
    </submittedName>
</protein>
<keyword evidence="1" id="KW-0324">Glycolysis</keyword>
<dbReference type="EMBL" id="CP095043">
    <property type="protein sequence ID" value="UOQ60092.1"/>
    <property type="molecule type" value="Genomic_DNA"/>
</dbReference>
<evidence type="ECO:0000313" key="5">
    <source>
        <dbReference type="Proteomes" id="UP000831775"/>
    </source>
</evidence>
<accession>A0ABY4FUZ5</accession>
<reference evidence="4 5" key="1">
    <citation type="submission" date="2022-04" db="EMBL/GenBank/DDBJ databases">
        <title>Leucobacter sp. isolated from rhizosphere of onion.</title>
        <authorList>
            <person name="Won M."/>
            <person name="Lee C.-M."/>
            <person name="Woen H.-Y."/>
            <person name="Kwon S.-W."/>
        </authorList>
    </citation>
    <scope>NUCLEOTIDE SEQUENCE [LARGE SCALE GENOMIC DNA]</scope>
    <source>
        <strain evidence="4 5">H25R-14</strain>
    </source>
</reference>
<feature type="compositionally biased region" description="Low complexity" evidence="3">
    <location>
        <begin position="189"/>
        <end position="205"/>
    </location>
</feature>
<dbReference type="RefSeq" id="WP_244685438.1">
    <property type="nucleotide sequence ID" value="NZ_CP095043.1"/>
</dbReference>
<organism evidence="4 5">
    <name type="scientific">Leucobacter rhizosphaerae</name>
    <dbReference type="NCBI Taxonomy" id="2932245"/>
    <lineage>
        <taxon>Bacteria</taxon>
        <taxon>Bacillati</taxon>
        <taxon>Actinomycetota</taxon>
        <taxon>Actinomycetes</taxon>
        <taxon>Micrococcales</taxon>
        <taxon>Microbacteriaceae</taxon>
        <taxon>Leucobacter</taxon>
    </lineage>
</organism>
<evidence type="ECO:0000313" key="4">
    <source>
        <dbReference type="EMBL" id="UOQ60092.1"/>
    </source>
</evidence>
<evidence type="ECO:0000256" key="1">
    <source>
        <dbReference type="ARBA" id="ARBA00023152"/>
    </source>
</evidence>
<dbReference type="InterPro" id="IPR029033">
    <property type="entry name" value="His_PPase_superfam"/>
</dbReference>
<proteinExistence type="predicted"/>
<dbReference type="PANTHER" id="PTHR48100:SF1">
    <property type="entry name" value="HISTIDINE PHOSPHATASE FAMILY PROTEIN-RELATED"/>
    <property type="match status" value="1"/>
</dbReference>
<keyword evidence="5" id="KW-1185">Reference proteome</keyword>
<evidence type="ECO:0000256" key="3">
    <source>
        <dbReference type="SAM" id="MobiDB-lite"/>
    </source>
</evidence>
<dbReference type="PANTHER" id="PTHR48100">
    <property type="entry name" value="BROAD-SPECIFICITY PHOSPHATASE YOR283W-RELATED"/>
    <property type="match status" value="1"/>
</dbReference>
<dbReference type="SMART" id="SM00855">
    <property type="entry name" value="PGAM"/>
    <property type="match status" value="1"/>
</dbReference>
<dbReference type="CDD" id="cd07067">
    <property type="entry name" value="HP_PGM_like"/>
    <property type="match status" value="1"/>
</dbReference>
<dbReference type="Pfam" id="PF00300">
    <property type="entry name" value="His_Phos_1"/>
    <property type="match status" value="1"/>
</dbReference>
<dbReference type="Proteomes" id="UP000831775">
    <property type="component" value="Chromosome"/>
</dbReference>
<feature type="region of interest" description="Disordered" evidence="3">
    <location>
        <begin position="189"/>
        <end position="211"/>
    </location>
</feature>
<dbReference type="Gene3D" id="3.40.50.1240">
    <property type="entry name" value="Phosphoglycerate mutase-like"/>
    <property type="match status" value="1"/>
</dbReference>